<dbReference type="OrthoDB" id="9800154at2"/>
<evidence type="ECO:0000313" key="3">
    <source>
        <dbReference type="EMBL" id="RFU68981.1"/>
    </source>
</evidence>
<dbReference type="AlphaFoldDB" id="A0A372LNP4"/>
<dbReference type="InterPro" id="IPR002645">
    <property type="entry name" value="STAS_dom"/>
</dbReference>
<organism evidence="3 4">
    <name type="scientific">Peribacillus saganii</name>
    <dbReference type="NCBI Taxonomy" id="2303992"/>
    <lineage>
        <taxon>Bacteria</taxon>
        <taxon>Bacillati</taxon>
        <taxon>Bacillota</taxon>
        <taxon>Bacilli</taxon>
        <taxon>Bacillales</taxon>
        <taxon>Bacillaceae</taxon>
        <taxon>Peribacillus</taxon>
    </lineage>
</organism>
<dbReference type="InterPro" id="IPR051932">
    <property type="entry name" value="Bact_StressResp_Reg"/>
</dbReference>
<dbReference type="Pfam" id="PF01740">
    <property type="entry name" value="STAS"/>
    <property type="match status" value="1"/>
</dbReference>
<dbReference type="PROSITE" id="PS50801">
    <property type="entry name" value="STAS"/>
    <property type="match status" value="1"/>
</dbReference>
<dbReference type="SUPFAM" id="SSF52091">
    <property type="entry name" value="SpoIIaa-like"/>
    <property type="match status" value="1"/>
</dbReference>
<dbReference type="EMBL" id="QVTE01000030">
    <property type="protein sequence ID" value="RFU68981.1"/>
    <property type="molecule type" value="Genomic_DNA"/>
</dbReference>
<evidence type="ECO:0000256" key="1">
    <source>
        <dbReference type="ARBA" id="ARBA00022553"/>
    </source>
</evidence>
<protein>
    <submittedName>
        <fullName evidence="3">STAS domain-containing protein</fullName>
    </submittedName>
</protein>
<gene>
    <name evidence="3" type="ORF">D0469_10890</name>
</gene>
<dbReference type="Gene3D" id="3.30.750.24">
    <property type="entry name" value="STAS domain"/>
    <property type="match status" value="1"/>
</dbReference>
<evidence type="ECO:0000313" key="4">
    <source>
        <dbReference type="Proteomes" id="UP000264541"/>
    </source>
</evidence>
<keyword evidence="4" id="KW-1185">Reference proteome</keyword>
<reference evidence="3 4" key="1">
    <citation type="submission" date="2018-08" db="EMBL/GenBank/DDBJ databases">
        <title>Bacillus chawlae sp. nov., Bacillus glennii sp. nov., and Bacillus saganii sp. nov. Isolated from the Vehicle Assembly Building at Kennedy Space Center where the Viking Spacecraft were Assembled.</title>
        <authorList>
            <person name="Seuylemezian A."/>
            <person name="Vaishampayan P."/>
        </authorList>
    </citation>
    <scope>NUCLEOTIDE SEQUENCE [LARGE SCALE GENOMIC DNA]</scope>
    <source>
        <strain evidence="3 4">V47-23a</strain>
    </source>
</reference>
<dbReference type="PANTHER" id="PTHR33745:SF3">
    <property type="entry name" value="RSBT CO-ANTAGONIST PROTEIN RSBRC"/>
    <property type="match status" value="1"/>
</dbReference>
<dbReference type="RefSeq" id="WP_117326771.1">
    <property type="nucleotide sequence ID" value="NZ_QVTE01000030.1"/>
</dbReference>
<keyword evidence="1" id="KW-0597">Phosphoprotein</keyword>
<accession>A0A372LNP4</accession>
<proteinExistence type="predicted"/>
<feature type="domain" description="STAS" evidence="2">
    <location>
        <begin position="165"/>
        <end position="276"/>
    </location>
</feature>
<evidence type="ECO:0000259" key="2">
    <source>
        <dbReference type="PROSITE" id="PS50801"/>
    </source>
</evidence>
<name>A0A372LNP4_9BACI</name>
<dbReference type="InterPro" id="IPR036513">
    <property type="entry name" value="STAS_dom_sf"/>
</dbReference>
<sequence>MYDKDKELYDYIINNSANISSQWFGERTHIKGSIYSKDADLSIEQKLKEQHKYTIDLIASGFLDDRSIFQDKMKEWTKFVVTSRIEYDTPIFEVLQALSRTRRIIWGFVEDYIKGTEEIDKQDVLRWNSIYNTTLDTLINEFSRSYYNATTHKLKVQQELIDEINSPVIPVVDDVAVLPLIGLIDESRAESILQSIPDKCVRKNIAHLVIDVSGANYLDTSVAHRLYQLINVISLLGINSIIAGVRPDVAQTAIKLGIDFSHLKTFSDLKQALRHFGVRR</sequence>
<comment type="caution">
    <text evidence="3">The sequence shown here is derived from an EMBL/GenBank/DDBJ whole genome shotgun (WGS) entry which is preliminary data.</text>
</comment>
<dbReference type="PANTHER" id="PTHR33745">
    <property type="entry name" value="RSBT ANTAGONIST PROTEIN RSBS-RELATED"/>
    <property type="match status" value="1"/>
</dbReference>
<dbReference type="CDD" id="cd07041">
    <property type="entry name" value="STAS_RsbR_RsbS_like"/>
    <property type="match status" value="1"/>
</dbReference>
<dbReference type="Proteomes" id="UP000264541">
    <property type="component" value="Unassembled WGS sequence"/>
</dbReference>